<accession>A0A2I4FE56</accession>
<sequence length="147" mass="16341">MKTMDLNASTLHIKALETLAWSLFRWWRGQLRHHYCRHLDMGPGGPGGPGWGPGPGGPGVFFGGFANGLCSMISSCFYCLCCCWLLQDCFGGPRGPYGPPEKEKGEAFNFAAGHSTHAQTHKIMQLQIFARMPMTWRAHETCPFIQH</sequence>
<dbReference type="STRING" id="51240.A0A2I4FE56"/>
<reference evidence="2" key="1">
    <citation type="submission" date="2025-08" db="UniProtKB">
        <authorList>
            <consortium name="RefSeq"/>
        </authorList>
    </citation>
    <scope>IDENTIFICATION</scope>
    <source>
        <tissue evidence="2">Leaves</tissue>
    </source>
</reference>
<dbReference type="RefSeq" id="XP_018829917.1">
    <property type="nucleotide sequence ID" value="XM_018974372.2"/>
</dbReference>
<evidence type="ECO:0000313" key="1">
    <source>
        <dbReference type="Proteomes" id="UP000235220"/>
    </source>
</evidence>
<organism evidence="1 2">
    <name type="scientific">Juglans regia</name>
    <name type="common">English walnut</name>
    <dbReference type="NCBI Taxonomy" id="51240"/>
    <lineage>
        <taxon>Eukaryota</taxon>
        <taxon>Viridiplantae</taxon>
        <taxon>Streptophyta</taxon>
        <taxon>Embryophyta</taxon>
        <taxon>Tracheophyta</taxon>
        <taxon>Spermatophyta</taxon>
        <taxon>Magnoliopsida</taxon>
        <taxon>eudicotyledons</taxon>
        <taxon>Gunneridae</taxon>
        <taxon>Pentapetalae</taxon>
        <taxon>rosids</taxon>
        <taxon>fabids</taxon>
        <taxon>Fagales</taxon>
        <taxon>Juglandaceae</taxon>
        <taxon>Juglans</taxon>
    </lineage>
</organism>
<protein>
    <submittedName>
        <fullName evidence="2">Uncharacterized protein LOC108997980 isoform X1</fullName>
    </submittedName>
</protein>
<proteinExistence type="predicted"/>
<keyword evidence="1" id="KW-1185">Reference proteome</keyword>
<dbReference type="KEGG" id="jre:108997980"/>
<dbReference type="AlphaFoldDB" id="A0A2I4FE56"/>
<gene>
    <name evidence="2" type="primary">LOC108997980</name>
</gene>
<dbReference type="Gramene" id="Jr08_12720_p1">
    <property type="protein sequence ID" value="cds.Jr08_12720_p1"/>
    <property type="gene ID" value="Jr08_12720"/>
</dbReference>
<dbReference type="Proteomes" id="UP000235220">
    <property type="component" value="Chromosome 8"/>
</dbReference>
<dbReference type="GeneID" id="108997980"/>
<name>A0A2I4FE56_JUGRE</name>
<evidence type="ECO:0000313" key="2">
    <source>
        <dbReference type="RefSeq" id="XP_018829917.1"/>
    </source>
</evidence>
<dbReference type="OrthoDB" id="1436591at2759"/>